<comment type="caution">
    <text evidence="2">The sequence shown here is derived from an EMBL/GenBank/DDBJ whole genome shotgun (WGS) entry which is preliminary data.</text>
</comment>
<keyword evidence="1" id="KW-0472">Membrane</keyword>
<organism evidence="2 3">
    <name type="scientific">Methylobacterium hispanicum</name>
    <dbReference type="NCBI Taxonomy" id="270350"/>
    <lineage>
        <taxon>Bacteria</taxon>
        <taxon>Pseudomonadati</taxon>
        <taxon>Pseudomonadota</taxon>
        <taxon>Alphaproteobacteria</taxon>
        <taxon>Hyphomicrobiales</taxon>
        <taxon>Methylobacteriaceae</taxon>
        <taxon>Methylobacterium</taxon>
    </lineage>
</organism>
<evidence type="ECO:0000313" key="2">
    <source>
        <dbReference type="EMBL" id="GJD91264.1"/>
    </source>
</evidence>
<protein>
    <recommendedName>
        <fullName evidence="4">DUF2865 domain-containing protein</fullName>
    </recommendedName>
</protein>
<dbReference type="EMBL" id="BPQO01000025">
    <property type="protein sequence ID" value="GJD91264.1"/>
    <property type="molecule type" value="Genomic_DNA"/>
</dbReference>
<dbReference type="Pfam" id="PF11064">
    <property type="entry name" value="DUF2865"/>
    <property type="match status" value="1"/>
</dbReference>
<name>A0AAV4ZRR3_9HYPH</name>
<evidence type="ECO:0008006" key="4">
    <source>
        <dbReference type="Google" id="ProtNLM"/>
    </source>
</evidence>
<evidence type="ECO:0000256" key="1">
    <source>
        <dbReference type="SAM" id="Phobius"/>
    </source>
</evidence>
<dbReference type="Proteomes" id="UP001055247">
    <property type="component" value="Unassembled WGS sequence"/>
</dbReference>
<accession>A0AAV4ZRR3</accession>
<dbReference type="InterPro" id="IPR021293">
    <property type="entry name" value="DUF2865"/>
</dbReference>
<feature type="transmembrane region" description="Helical" evidence="1">
    <location>
        <begin position="20"/>
        <end position="41"/>
    </location>
</feature>
<reference evidence="2" key="2">
    <citation type="submission" date="2021-08" db="EMBL/GenBank/DDBJ databases">
        <authorList>
            <person name="Tani A."/>
            <person name="Ola A."/>
            <person name="Ogura Y."/>
            <person name="Katsura K."/>
            <person name="Hayashi T."/>
        </authorList>
    </citation>
    <scope>NUCLEOTIDE SEQUENCE</scope>
    <source>
        <strain evidence="2">DSM 16372</strain>
    </source>
</reference>
<sequence length="340" mass="35671">MGVDARVWRGLSAGGPRRRLIGSLLAGLVLGLGGVTVAVGVGHASDSQNPFAFLEALFRGPPARPEPAPRQAARYVALPDAGAPPRRRLIPATRPGPALTTHWRVRRAAVRRDAARNSTRIPRAVADSAAGRRTVCVRMCDGYLFPLGNLRARADLPAHEAACAAACPGARTSLYTLAAGAAELDQAVSLQGQPYRAAALANVYRQRRVADCSCQAAEGAAAEGAADARAILSVARDPTLRAGDAVATRASARVAVPVAGSLALVDYRTARISGGARRQIEGRVGALQREARERSFRQVLRAAEREAVVRVASAGGFLLPERAAGGFVPLRIVQPSHYGR</sequence>
<keyword evidence="1" id="KW-0812">Transmembrane</keyword>
<evidence type="ECO:0000313" key="3">
    <source>
        <dbReference type="Proteomes" id="UP001055247"/>
    </source>
</evidence>
<reference evidence="2" key="1">
    <citation type="journal article" date="2016" name="Front. Microbiol.">
        <title>Genome Sequence of the Piezophilic, Mesophilic Sulfate-Reducing Bacterium Desulfovibrio indicus J2T.</title>
        <authorList>
            <person name="Cao J."/>
            <person name="Maignien L."/>
            <person name="Shao Z."/>
            <person name="Alain K."/>
            <person name="Jebbar M."/>
        </authorList>
    </citation>
    <scope>NUCLEOTIDE SEQUENCE</scope>
    <source>
        <strain evidence="2">DSM 16372</strain>
    </source>
</reference>
<keyword evidence="3" id="KW-1185">Reference proteome</keyword>
<gene>
    <name evidence="2" type="ORF">BHAOGJBA_4812</name>
</gene>
<proteinExistence type="predicted"/>
<dbReference type="AlphaFoldDB" id="A0AAV4ZRR3"/>
<keyword evidence="1" id="KW-1133">Transmembrane helix</keyword>